<evidence type="ECO:0000256" key="1">
    <source>
        <dbReference type="SAM" id="MobiDB-lite"/>
    </source>
</evidence>
<protein>
    <submittedName>
        <fullName evidence="2">Uncharacterized protein</fullName>
    </submittedName>
</protein>
<evidence type="ECO:0000313" key="3">
    <source>
        <dbReference type="Proteomes" id="UP001162483"/>
    </source>
</evidence>
<accession>A0ABN9B5R9</accession>
<dbReference type="Proteomes" id="UP001162483">
    <property type="component" value="Unassembled WGS sequence"/>
</dbReference>
<gene>
    <name evidence="2" type="ORF">SPARVUS_LOCUS2153852</name>
</gene>
<feature type="region of interest" description="Disordered" evidence="1">
    <location>
        <begin position="1"/>
        <end position="48"/>
    </location>
</feature>
<evidence type="ECO:0000313" key="2">
    <source>
        <dbReference type="EMBL" id="CAI9542800.1"/>
    </source>
</evidence>
<keyword evidence="3" id="KW-1185">Reference proteome</keyword>
<sequence length="48" mass="5386">MAECGDGDNSNWEAVQGPITHSGPGSSMRSRYGGPWQIKRAWQQHEER</sequence>
<proteinExistence type="predicted"/>
<organism evidence="2 3">
    <name type="scientific">Staurois parvus</name>
    <dbReference type="NCBI Taxonomy" id="386267"/>
    <lineage>
        <taxon>Eukaryota</taxon>
        <taxon>Metazoa</taxon>
        <taxon>Chordata</taxon>
        <taxon>Craniata</taxon>
        <taxon>Vertebrata</taxon>
        <taxon>Euteleostomi</taxon>
        <taxon>Amphibia</taxon>
        <taxon>Batrachia</taxon>
        <taxon>Anura</taxon>
        <taxon>Neobatrachia</taxon>
        <taxon>Ranoidea</taxon>
        <taxon>Ranidae</taxon>
        <taxon>Staurois</taxon>
    </lineage>
</organism>
<dbReference type="EMBL" id="CATNWA010002403">
    <property type="protein sequence ID" value="CAI9542800.1"/>
    <property type="molecule type" value="Genomic_DNA"/>
</dbReference>
<name>A0ABN9B5R9_9NEOB</name>
<comment type="caution">
    <text evidence="2">The sequence shown here is derived from an EMBL/GenBank/DDBJ whole genome shotgun (WGS) entry which is preliminary data.</text>
</comment>
<reference evidence="2" key="1">
    <citation type="submission" date="2023-05" db="EMBL/GenBank/DDBJ databases">
        <authorList>
            <person name="Stuckert A."/>
        </authorList>
    </citation>
    <scope>NUCLEOTIDE SEQUENCE</scope>
</reference>